<dbReference type="CDD" id="cd00118">
    <property type="entry name" value="LysM"/>
    <property type="match status" value="1"/>
</dbReference>
<sequence length="140" mass="13954">MSIIRPFMTLSLVTAISSCGLGGGDENYDTAGGYDTSNPYGVPSSGGVDASYQAVNPPADDNPTYGAAAYEEAAPAVPSVPSVPAAPTASAGSHTIVSGDTLWGLSKKYGVSVDAIRAANGMAASDSTVRLGQTINIPAN</sequence>
<accession>A0ABW2LDT3</accession>
<evidence type="ECO:0000259" key="1">
    <source>
        <dbReference type="PROSITE" id="PS51782"/>
    </source>
</evidence>
<proteinExistence type="predicted"/>
<dbReference type="InterPro" id="IPR018392">
    <property type="entry name" value="LysM"/>
</dbReference>
<name>A0ABW2LDT3_9BACT</name>
<feature type="domain" description="LysM" evidence="1">
    <location>
        <begin position="92"/>
        <end position="137"/>
    </location>
</feature>
<comment type="caution">
    <text evidence="2">The sequence shown here is derived from an EMBL/GenBank/DDBJ whole genome shotgun (WGS) entry which is preliminary data.</text>
</comment>
<dbReference type="SUPFAM" id="SSF54106">
    <property type="entry name" value="LysM domain"/>
    <property type="match status" value="1"/>
</dbReference>
<dbReference type="PROSITE" id="PS51782">
    <property type="entry name" value="LYSM"/>
    <property type="match status" value="1"/>
</dbReference>
<reference evidence="3" key="1">
    <citation type="journal article" date="2019" name="Int. J. Syst. Evol. Microbiol.">
        <title>The Global Catalogue of Microorganisms (GCM) 10K type strain sequencing project: providing services to taxonomists for standard genome sequencing and annotation.</title>
        <authorList>
            <consortium name="The Broad Institute Genomics Platform"/>
            <consortium name="The Broad Institute Genome Sequencing Center for Infectious Disease"/>
            <person name="Wu L."/>
            <person name="Ma J."/>
        </authorList>
    </citation>
    <scope>NUCLEOTIDE SEQUENCE [LARGE SCALE GENOMIC DNA]</scope>
    <source>
        <strain evidence="3">CGMCC 4.1467</strain>
    </source>
</reference>
<dbReference type="Proteomes" id="UP001596472">
    <property type="component" value="Unassembled WGS sequence"/>
</dbReference>
<dbReference type="SMART" id="SM00257">
    <property type="entry name" value="LysM"/>
    <property type="match status" value="1"/>
</dbReference>
<dbReference type="PROSITE" id="PS51257">
    <property type="entry name" value="PROKAR_LIPOPROTEIN"/>
    <property type="match status" value="1"/>
</dbReference>
<dbReference type="PANTHER" id="PTHR33734">
    <property type="entry name" value="LYSM DOMAIN-CONTAINING GPI-ANCHORED PROTEIN 2"/>
    <property type="match status" value="1"/>
</dbReference>
<dbReference type="Gene3D" id="3.10.350.10">
    <property type="entry name" value="LysM domain"/>
    <property type="match status" value="1"/>
</dbReference>
<organism evidence="2 3">
    <name type="scientific">Haloferula chungangensis</name>
    <dbReference type="NCBI Taxonomy" id="1048331"/>
    <lineage>
        <taxon>Bacteria</taxon>
        <taxon>Pseudomonadati</taxon>
        <taxon>Verrucomicrobiota</taxon>
        <taxon>Verrucomicrobiia</taxon>
        <taxon>Verrucomicrobiales</taxon>
        <taxon>Verrucomicrobiaceae</taxon>
        <taxon>Haloferula</taxon>
    </lineage>
</organism>
<dbReference type="InterPro" id="IPR036779">
    <property type="entry name" value="LysM_dom_sf"/>
</dbReference>
<dbReference type="Pfam" id="PF01476">
    <property type="entry name" value="LysM"/>
    <property type="match status" value="1"/>
</dbReference>
<dbReference type="RefSeq" id="WP_379716418.1">
    <property type="nucleotide sequence ID" value="NZ_JBHTBS010000018.1"/>
</dbReference>
<evidence type="ECO:0000313" key="3">
    <source>
        <dbReference type="Proteomes" id="UP001596472"/>
    </source>
</evidence>
<gene>
    <name evidence="2" type="ORF">ACFQY0_20035</name>
</gene>
<dbReference type="PANTHER" id="PTHR33734:SF26">
    <property type="entry name" value="LYSM DOMAIN-CONTAINING PROTEIN"/>
    <property type="match status" value="1"/>
</dbReference>
<dbReference type="EMBL" id="JBHTBS010000018">
    <property type="protein sequence ID" value="MFC7339493.1"/>
    <property type="molecule type" value="Genomic_DNA"/>
</dbReference>
<keyword evidence="3" id="KW-1185">Reference proteome</keyword>
<protein>
    <submittedName>
        <fullName evidence="2">LysM peptidoglycan-binding domain-containing protein</fullName>
    </submittedName>
</protein>
<evidence type="ECO:0000313" key="2">
    <source>
        <dbReference type="EMBL" id="MFC7339493.1"/>
    </source>
</evidence>